<feature type="compositionally biased region" description="Low complexity" evidence="1">
    <location>
        <begin position="1241"/>
        <end position="1254"/>
    </location>
</feature>
<evidence type="ECO:0000313" key="2">
    <source>
        <dbReference type="Proteomes" id="UP000695022"/>
    </source>
</evidence>
<feature type="compositionally biased region" description="Low complexity" evidence="1">
    <location>
        <begin position="287"/>
        <end position="304"/>
    </location>
</feature>
<organism evidence="2 3">
    <name type="scientific">Priapulus caudatus</name>
    <name type="common">Priapulid worm</name>
    <dbReference type="NCBI Taxonomy" id="37621"/>
    <lineage>
        <taxon>Eukaryota</taxon>
        <taxon>Metazoa</taxon>
        <taxon>Ecdysozoa</taxon>
        <taxon>Scalidophora</taxon>
        <taxon>Priapulida</taxon>
        <taxon>Priapulimorpha</taxon>
        <taxon>Priapulimorphida</taxon>
        <taxon>Priapulidae</taxon>
        <taxon>Priapulus</taxon>
    </lineage>
</organism>
<feature type="compositionally biased region" description="Basic and acidic residues" evidence="1">
    <location>
        <begin position="351"/>
        <end position="378"/>
    </location>
</feature>
<dbReference type="GeneID" id="106815010"/>
<keyword evidence="2" id="KW-1185">Reference proteome</keyword>
<feature type="region of interest" description="Disordered" evidence="1">
    <location>
        <begin position="1382"/>
        <end position="1431"/>
    </location>
</feature>
<feature type="compositionally biased region" description="Low complexity" evidence="1">
    <location>
        <begin position="240"/>
        <end position="265"/>
    </location>
</feature>
<evidence type="ECO:0000256" key="1">
    <source>
        <dbReference type="SAM" id="MobiDB-lite"/>
    </source>
</evidence>
<accession>A0ABM1ERT6</accession>
<feature type="region of interest" description="Disordered" evidence="1">
    <location>
        <begin position="127"/>
        <end position="146"/>
    </location>
</feature>
<dbReference type="RefSeq" id="XP_014674907.1">
    <property type="nucleotide sequence ID" value="XM_014819421.1"/>
</dbReference>
<feature type="compositionally biased region" description="Pro residues" evidence="1">
    <location>
        <begin position="934"/>
        <end position="945"/>
    </location>
</feature>
<feature type="compositionally biased region" description="Low complexity" evidence="1">
    <location>
        <begin position="1050"/>
        <end position="1060"/>
    </location>
</feature>
<feature type="compositionally biased region" description="Pro residues" evidence="1">
    <location>
        <begin position="1061"/>
        <end position="1073"/>
    </location>
</feature>
<feature type="compositionally biased region" description="Polar residues" evidence="1">
    <location>
        <begin position="1415"/>
        <end position="1428"/>
    </location>
</feature>
<protein>
    <submittedName>
        <fullName evidence="3">Serine/arginine repetitive matrix protein 2-like</fullName>
    </submittedName>
</protein>
<sequence length="1444" mass="152894">MSTFSRQLHERSAERVHRLRGVFETAAAAERDASLDPSRRAESLQAMAPPSDSDGEQYQHNSYPPYSRSVKRRTRTCTQVIALAGDDDDDDTMVAISKYKGAKMAMGVNGLRTKWKHERLCAADGGDAERTSSVIPPYVPAGSSSSEERADRVARCLVKKNSLPTAWEEDEMAIAADAEAAGADRGDNGGSNDMANSVPTNWKYAQQQAGQPSSRKHSLPELLLLQHHMSEVGPAAAALDAAPHTAASHSQSTSAAATTTTCSTPIKPPPAVVEATAAESTSEDRSASPSALRPSLASSQPPRSDAQPTGQSFMKSGSRTGLPTKKSPTKIAPKPPLRTVSVEESGASSKEPMDVQERQRRSSGERVGAHHAPAEIHDRQRHGSGGQVVSRRTGQYSTPAGHHMPTSPLRKSGGVRSALPMITMTSPPSCSAPERPASASDLNTDDLAAFGEAEENLKLLTPSEDESEGEAGVVRMHAIAMATPEQLRTTSTPASVHRPPTAASSINEAAMDSLLSDDGSDISIEDVNVTLQQVWRRGSKLEWKLHDTSQVSRESFGRTASHTSREEAELLSSDVGAADKWNLHQLHGKPSPPAKCIPGLPARGQHVSPQSSEFSVISMSDAALLDGAADDTVVTATTFEKNESWVNVSSNVSTATTGGGGDSRTSSSFDHVAESNSSFADVSGDVAAINNNNYLPDLTATCAGSAADPTTGKDVRDAAGSRERDDDDDDDDTVPSPTSPNAEASYEIISSESYVDETSDVIATTAGDARQRQKQRGRALKALSPVSRGGKLLSQLRQGERQTRPVGKVLPSFHATLLSEHPDAASATKCVAVECAAQQDPCCAPTALVSPPGGAGITQSLARPAGGSRSDSLRAPALVSARHGGAASRRVLARAAARERVAARVAAGCLRAHRTARRPPRRQLPQKVARRGQSPPPRAASPPGSPGRRPYGDPPPVSPRSRDAAPASPRPERLARAAELEHMDMVEKRSLLPKMNEARATTAHGKSPLQALQALRRPPGQRSPESSEARASPERTPQRRRETSSDELRSSSSSSRSSEQSPPPPHSPVPPPLAARREASPKPKLVAKPAQPAVAGPRPGERARRERSPASKPDAAAAKRPEIPKPAASKLLQSPLARKRENGLAKSKLPGLKGSGEQERCEEEQHPGDARSPPTPTPTPPGAKTPGPVQKSVIKVTSFMRNDVPAAKQDKRPQEKAPSTSKLSTFGFRSPKVQRSDKITAAAAKAQAEKAAPASSKVNGHMSKIPGKKELMSPKSPRIPRAVVGKQAGKTSNGSVRGRDTGKQGATEHVASLAMIGSDEDGDTCTEGAVINRVPTDCQGKEKVKTPSRPRRSLLRFGLKDFFFRFGDKEKAALNTFEFLETGTDLPVPTEGSSDARSEKAPSGCNGANVAEPLSDNSAVGSPDNLSDNEFYMSDTCAEDYQSD</sequence>
<feature type="compositionally biased region" description="Basic and acidic residues" evidence="1">
    <location>
        <begin position="970"/>
        <end position="990"/>
    </location>
</feature>
<feature type="region of interest" description="Disordered" evidence="1">
    <location>
        <begin position="29"/>
        <end position="71"/>
    </location>
</feature>
<feature type="compositionally biased region" description="Pro residues" evidence="1">
    <location>
        <begin position="1173"/>
        <end position="1183"/>
    </location>
</feature>
<feature type="compositionally biased region" description="Basic residues" evidence="1">
    <location>
        <begin position="912"/>
        <end position="921"/>
    </location>
</feature>
<evidence type="ECO:0000313" key="3">
    <source>
        <dbReference type="RefSeq" id="XP_014674907.1"/>
    </source>
</evidence>
<gene>
    <name evidence="3" type="primary">LOC106815010</name>
</gene>
<feature type="region of interest" description="Disordered" evidence="1">
    <location>
        <begin position="650"/>
        <end position="670"/>
    </location>
</feature>
<feature type="compositionally biased region" description="Basic and acidic residues" evidence="1">
    <location>
        <begin position="29"/>
        <end position="42"/>
    </location>
</feature>
<feature type="region of interest" description="Disordered" evidence="1">
    <location>
        <begin position="240"/>
        <end position="414"/>
    </location>
</feature>
<feature type="region of interest" description="Disordered" evidence="1">
    <location>
        <begin position="912"/>
        <end position="1307"/>
    </location>
</feature>
<feature type="region of interest" description="Disordered" evidence="1">
    <location>
        <begin position="702"/>
        <end position="743"/>
    </location>
</feature>
<reference evidence="3" key="1">
    <citation type="submission" date="2025-08" db="UniProtKB">
        <authorList>
            <consortium name="RefSeq"/>
        </authorList>
    </citation>
    <scope>IDENTIFICATION</scope>
</reference>
<feature type="compositionally biased region" description="Basic and acidic residues" evidence="1">
    <location>
        <begin position="1099"/>
        <end position="1109"/>
    </location>
</feature>
<dbReference type="Proteomes" id="UP000695022">
    <property type="component" value="Unplaced"/>
</dbReference>
<name>A0ABM1ERT6_PRICU</name>
<feature type="compositionally biased region" description="Basic and acidic residues" evidence="1">
    <location>
        <begin position="711"/>
        <end position="724"/>
    </location>
</feature>
<proteinExistence type="predicted"/>
<feature type="compositionally biased region" description="Polar residues" evidence="1">
    <location>
        <begin position="306"/>
        <end position="321"/>
    </location>
</feature>
<feature type="compositionally biased region" description="Basic and acidic residues" evidence="1">
    <location>
        <begin position="1025"/>
        <end position="1049"/>
    </location>
</feature>
<feature type="compositionally biased region" description="Basic and acidic residues" evidence="1">
    <location>
        <begin position="1156"/>
        <end position="1169"/>
    </location>
</feature>